<evidence type="ECO:0000313" key="6">
    <source>
        <dbReference type="Proteomes" id="UP001633002"/>
    </source>
</evidence>
<dbReference type="Gene3D" id="3.20.20.80">
    <property type="entry name" value="Glycosidases"/>
    <property type="match status" value="1"/>
</dbReference>
<keyword evidence="6" id="KW-1185">Reference proteome</keyword>
<protein>
    <recommendedName>
        <fullName evidence="7">Beta-glucosidase</fullName>
    </recommendedName>
</protein>
<proteinExistence type="inferred from homology"/>
<dbReference type="PRINTS" id="PR00131">
    <property type="entry name" value="GLHYDRLASE1"/>
</dbReference>
<dbReference type="Proteomes" id="UP001633002">
    <property type="component" value="Unassembled WGS sequence"/>
</dbReference>
<evidence type="ECO:0008006" key="7">
    <source>
        <dbReference type="Google" id="ProtNLM"/>
    </source>
</evidence>
<keyword evidence="3" id="KW-0326">Glycosidase</keyword>
<evidence type="ECO:0000256" key="4">
    <source>
        <dbReference type="RuleBase" id="RU003690"/>
    </source>
</evidence>
<sequence>MPMYKAVENGADVLAYIAWSLLDNFEWTAGYTNHFGLYNLDFETQRRYPKDSAEWFSKLLKSKYVPHH</sequence>
<reference evidence="5 6" key="1">
    <citation type="submission" date="2024-09" db="EMBL/GenBank/DDBJ databases">
        <title>Chromosome-scale assembly of Riccia sorocarpa.</title>
        <authorList>
            <person name="Paukszto L."/>
        </authorList>
    </citation>
    <scope>NUCLEOTIDE SEQUENCE [LARGE SCALE GENOMIC DNA]</scope>
    <source>
        <strain evidence="5">LP-2024</strain>
        <tissue evidence="5">Aerial parts of the thallus</tissue>
    </source>
</reference>
<dbReference type="InterPro" id="IPR017853">
    <property type="entry name" value="GH"/>
</dbReference>
<accession>A0ABD3HIX1</accession>
<dbReference type="PANTHER" id="PTHR10353">
    <property type="entry name" value="GLYCOSYL HYDROLASE"/>
    <property type="match status" value="1"/>
</dbReference>
<organism evidence="5 6">
    <name type="scientific">Riccia sorocarpa</name>
    <dbReference type="NCBI Taxonomy" id="122646"/>
    <lineage>
        <taxon>Eukaryota</taxon>
        <taxon>Viridiplantae</taxon>
        <taxon>Streptophyta</taxon>
        <taxon>Embryophyta</taxon>
        <taxon>Marchantiophyta</taxon>
        <taxon>Marchantiopsida</taxon>
        <taxon>Marchantiidae</taxon>
        <taxon>Marchantiales</taxon>
        <taxon>Ricciaceae</taxon>
        <taxon>Riccia</taxon>
    </lineage>
</organism>
<evidence type="ECO:0000256" key="2">
    <source>
        <dbReference type="ARBA" id="ARBA00022801"/>
    </source>
</evidence>
<evidence type="ECO:0000256" key="1">
    <source>
        <dbReference type="ARBA" id="ARBA00010838"/>
    </source>
</evidence>
<name>A0ABD3HIX1_9MARC</name>
<dbReference type="Pfam" id="PF00232">
    <property type="entry name" value="Glyco_hydro_1"/>
    <property type="match status" value="1"/>
</dbReference>
<dbReference type="GO" id="GO:0016798">
    <property type="term" value="F:hydrolase activity, acting on glycosyl bonds"/>
    <property type="evidence" value="ECO:0007669"/>
    <property type="project" value="UniProtKB-KW"/>
</dbReference>
<gene>
    <name evidence="5" type="ORF">R1sor_016365</name>
</gene>
<comment type="caution">
    <text evidence="5">The sequence shown here is derived from an EMBL/GenBank/DDBJ whole genome shotgun (WGS) entry which is preliminary data.</text>
</comment>
<dbReference type="AlphaFoldDB" id="A0ABD3HIX1"/>
<keyword evidence="2" id="KW-0378">Hydrolase</keyword>
<comment type="similarity">
    <text evidence="1 4">Belongs to the glycosyl hydrolase 1 family.</text>
</comment>
<dbReference type="SUPFAM" id="SSF51445">
    <property type="entry name" value="(Trans)glycosidases"/>
    <property type="match status" value="1"/>
</dbReference>
<dbReference type="InterPro" id="IPR001360">
    <property type="entry name" value="Glyco_hydro_1"/>
</dbReference>
<evidence type="ECO:0000313" key="5">
    <source>
        <dbReference type="EMBL" id="KAL3690056.1"/>
    </source>
</evidence>
<dbReference type="EMBL" id="JBJQOH010000004">
    <property type="protein sequence ID" value="KAL3690056.1"/>
    <property type="molecule type" value="Genomic_DNA"/>
</dbReference>
<evidence type="ECO:0000256" key="3">
    <source>
        <dbReference type="ARBA" id="ARBA00023295"/>
    </source>
</evidence>
<dbReference type="PANTHER" id="PTHR10353:SF36">
    <property type="entry name" value="LP05116P"/>
    <property type="match status" value="1"/>
</dbReference>